<accession>A0A8H4L8B5</accession>
<comment type="caution">
    <text evidence="3">The sequence shown here is derived from an EMBL/GenBank/DDBJ whole genome shotgun (WGS) entry which is preliminary data.</text>
</comment>
<protein>
    <submittedName>
        <fullName evidence="3">Uncharacterized protein</fullName>
    </submittedName>
</protein>
<evidence type="ECO:0000256" key="1">
    <source>
        <dbReference type="SAM" id="Coils"/>
    </source>
</evidence>
<feature type="region of interest" description="Disordered" evidence="2">
    <location>
        <begin position="688"/>
        <end position="712"/>
    </location>
</feature>
<feature type="compositionally biased region" description="Basic and acidic residues" evidence="2">
    <location>
        <begin position="36"/>
        <end position="54"/>
    </location>
</feature>
<reference evidence="3 4" key="1">
    <citation type="submission" date="2020-01" db="EMBL/GenBank/DDBJ databases">
        <title>Identification and distribution of gene clusters putatively required for synthesis of sphingolipid metabolism inhibitors in phylogenetically diverse species of the filamentous fungus Fusarium.</title>
        <authorList>
            <person name="Kim H.-S."/>
            <person name="Busman M."/>
            <person name="Brown D.W."/>
            <person name="Divon H."/>
            <person name="Uhlig S."/>
            <person name="Proctor R.H."/>
        </authorList>
    </citation>
    <scope>NUCLEOTIDE SEQUENCE [LARGE SCALE GENOMIC DNA]</scope>
    <source>
        <strain evidence="3 4">NRRL 20459</strain>
    </source>
</reference>
<feature type="compositionally biased region" description="Low complexity" evidence="2">
    <location>
        <begin position="690"/>
        <end position="708"/>
    </location>
</feature>
<feature type="region of interest" description="Disordered" evidence="2">
    <location>
        <begin position="279"/>
        <end position="319"/>
    </location>
</feature>
<evidence type="ECO:0000313" key="3">
    <source>
        <dbReference type="EMBL" id="KAF4462969.1"/>
    </source>
</evidence>
<keyword evidence="1" id="KW-0175">Coiled coil</keyword>
<feature type="region of interest" description="Disordered" evidence="2">
    <location>
        <begin position="1"/>
        <end position="99"/>
    </location>
</feature>
<evidence type="ECO:0000256" key="2">
    <source>
        <dbReference type="SAM" id="MobiDB-lite"/>
    </source>
</evidence>
<feature type="compositionally biased region" description="Basic residues" evidence="2">
    <location>
        <begin position="241"/>
        <end position="257"/>
    </location>
</feature>
<gene>
    <name evidence="3" type="ORF">FALBO_10214</name>
</gene>
<feature type="compositionally biased region" description="Pro residues" evidence="2">
    <location>
        <begin position="84"/>
        <end position="97"/>
    </location>
</feature>
<dbReference type="OrthoDB" id="5102246at2759"/>
<dbReference type="Proteomes" id="UP000554235">
    <property type="component" value="Unassembled WGS sequence"/>
</dbReference>
<keyword evidence="4" id="KW-1185">Reference proteome</keyword>
<feature type="region of interest" description="Disordered" evidence="2">
    <location>
        <begin position="171"/>
        <end position="261"/>
    </location>
</feature>
<feature type="coiled-coil region" evidence="1">
    <location>
        <begin position="759"/>
        <end position="786"/>
    </location>
</feature>
<proteinExistence type="predicted"/>
<sequence length="980" mass="110179">MSPGPSPPRRSLRQRYPAWGVNKRAAAPFSARQHQRQLERAARLSFTPDRRQQRDSFAPADDGDDNNQSNHRDRPTRPESPSSAQPPSPAEPEPPSPAQICVRHRTLGDAGIILAVQTCPREAPVPLEIYISPDNLLEHHDDHAGDDNDATKFCSRIRLYSSAAIHHPLKRRSLHDSVLDQPPPKRRHTEPSVQSRDPLANLHLPCAPTRRHDVEELDEELHDTQHAPASRRPSLTIASSPRRRSTHRERHQSRRSHTPADAYVVDLGVVRVYPAAQQVVRPDTDEDDSVRHQPLSPVDPELSPPNTSLPSRHVSPDPDGVSVARYPTRTAVQSAAKTATLIVLALLCAFRFIVPVISALDMLFYSPQLSQLPESPLQPVDWFREATELEMAVCSVSRIILFGEVSQEARRWQSQPGLRPVNGPLHGFRVENDTSDDIVMPEPAFDSPFAPRYKPWETASNGLYIPEPYFFLDLVTVVDTIVNDVQEIADHGPLAFRFTQGSSTQFRWSTSANKFLPPHASLPTLPYNQTDYATPGSTVYGLPPATSGHHPDPTARPREVNDIYNLDPSLTGLCQRLTHHLIHARLANILLIDDLIHRFPDESLARAAFISLRLSHLRGLRQDGNGTWGSDQQRLDCMYPRPTFDLGAPVTRVTRPLPSDVTRVPSGIPPEYLERVFEAHHTRTLRSRSFDASVSSASSTSTGSPATTCHPSQWPTPALWSRDQIENRTAHDLVDIIGIIVNHDLLEEGEPMERNLFRLVEYEGDLAQLCQHLDQLNERVQQVLQATHSSTSTSSSPEWSRTQSSVKRLQDASQFLSEVATVRICEMSHRLKRGVALLEETELRLHRLRSEIQRHISAGWVGPPIDVRRSGKQPSLIHFPDLDSMIAEWQKVTKWAQDEGSRVEEAYAAQSFWFRQLRKQEDQDKEFKSRPIIFSRWSMRDARMDPFGAESFCWDGGPVEGSATKKLKGCGDAALRHGKQ</sequence>
<evidence type="ECO:0000313" key="4">
    <source>
        <dbReference type="Proteomes" id="UP000554235"/>
    </source>
</evidence>
<dbReference type="AlphaFoldDB" id="A0A8H4L8B5"/>
<name>A0A8H4L8B5_9HYPO</name>
<dbReference type="EMBL" id="JAADYS010001447">
    <property type="protein sequence ID" value="KAF4462969.1"/>
    <property type="molecule type" value="Genomic_DNA"/>
</dbReference>
<organism evidence="3 4">
    <name type="scientific">Fusarium albosuccineum</name>
    <dbReference type="NCBI Taxonomy" id="1237068"/>
    <lineage>
        <taxon>Eukaryota</taxon>
        <taxon>Fungi</taxon>
        <taxon>Dikarya</taxon>
        <taxon>Ascomycota</taxon>
        <taxon>Pezizomycotina</taxon>
        <taxon>Sordariomycetes</taxon>
        <taxon>Hypocreomycetidae</taxon>
        <taxon>Hypocreales</taxon>
        <taxon>Nectriaceae</taxon>
        <taxon>Fusarium</taxon>
        <taxon>Fusarium decemcellulare species complex</taxon>
    </lineage>
</organism>